<evidence type="ECO:0000256" key="4">
    <source>
        <dbReference type="ARBA" id="ARBA00022989"/>
    </source>
</evidence>
<organism evidence="8 9">
    <name type="scientific">Propionispora vibrioides</name>
    <dbReference type="NCBI Taxonomy" id="112903"/>
    <lineage>
        <taxon>Bacteria</taxon>
        <taxon>Bacillati</taxon>
        <taxon>Bacillota</taxon>
        <taxon>Negativicutes</taxon>
        <taxon>Selenomonadales</taxon>
        <taxon>Sporomusaceae</taxon>
        <taxon>Propionispora</taxon>
    </lineage>
</organism>
<sequence>MKKGIILLFALLFFSILPSAQAAPKWEQVAGHVQETMKAALQMYDAGDLEGAKKTVNDAYYGVYEKDGLEKAIRTTVAVKNANLTEYQFYRIKKMMNEGADSAALHAANDVLVGMINDDVKSLEGHASQGGWASFWPAFLILLREGIEAILVLAAIIAYLQKSGNAKYLDAVYNSSIAAIIASFVTAYVFNLLTKEFGAGANQEIMEGITVLVAAAVLLSVSFWMGGKTNAKAWDTYIQGMVKASLSSGKAKALGFAAFLAVYREGAEVVLFYQALFNSAAGDVEMIWMGFLAGCVALAIIFALVRYGTLRIPLRPFFIGTSIFMFVLAISFAGSGIGELQEGGIVSMTLVEGIPIPSIDLLGIYPTYETLAVQVFLLCAAAGTVYYRKYQSKALEKTI</sequence>
<keyword evidence="3 6" id="KW-0812">Transmembrane</keyword>
<dbReference type="PANTHER" id="PTHR31632:SF2">
    <property type="entry name" value="PLASMA MEMBRANE IRON PERMEASE"/>
    <property type="match status" value="1"/>
</dbReference>
<feature type="transmembrane region" description="Helical" evidence="6">
    <location>
        <begin position="371"/>
        <end position="387"/>
    </location>
</feature>
<accession>A0A1H8Q023</accession>
<feature type="transmembrane region" description="Helical" evidence="6">
    <location>
        <begin position="253"/>
        <end position="274"/>
    </location>
</feature>
<comment type="similarity">
    <text evidence="2">Belongs to the oxidase-dependent Fe transporter (OFeT) (TC 9.A.10.1) family.</text>
</comment>
<reference evidence="8 9" key="1">
    <citation type="submission" date="2016-10" db="EMBL/GenBank/DDBJ databases">
        <authorList>
            <person name="de Groot N.N."/>
        </authorList>
    </citation>
    <scope>NUCLEOTIDE SEQUENCE [LARGE SCALE GENOMIC DNA]</scope>
    <source>
        <strain evidence="8 9">DSM 13305</strain>
    </source>
</reference>
<keyword evidence="7" id="KW-0732">Signal</keyword>
<feature type="transmembrane region" description="Helical" evidence="6">
    <location>
        <begin position="317"/>
        <end position="338"/>
    </location>
</feature>
<feature type="transmembrane region" description="Helical" evidence="6">
    <location>
        <begin position="172"/>
        <end position="193"/>
    </location>
</feature>
<feature type="transmembrane region" description="Helical" evidence="6">
    <location>
        <begin position="205"/>
        <end position="225"/>
    </location>
</feature>
<comment type="subcellular location">
    <subcellularLocation>
        <location evidence="1">Membrane</location>
        <topology evidence="1">Multi-pass membrane protein</topology>
    </subcellularLocation>
</comment>
<evidence type="ECO:0000313" key="9">
    <source>
        <dbReference type="Proteomes" id="UP000198847"/>
    </source>
</evidence>
<gene>
    <name evidence="8" type="ORF">SAMN04490178_102141</name>
</gene>
<dbReference type="PANTHER" id="PTHR31632">
    <property type="entry name" value="IRON TRANSPORTER FTH1"/>
    <property type="match status" value="1"/>
</dbReference>
<proteinExistence type="inferred from homology"/>
<keyword evidence="4 6" id="KW-1133">Transmembrane helix</keyword>
<evidence type="ECO:0000256" key="3">
    <source>
        <dbReference type="ARBA" id="ARBA00022692"/>
    </source>
</evidence>
<feature type="signal peptide" evidence="7">
    <location>
        <begin position="1"/>
        <end position="22"/>
    </location>
</feature>
<dbReference type="OrthoDB" id="8215804at2"/>
<evidence type="ECO:0000256" key="1">
    <source>
        <dbReference type="ARBA" id="ARBA00004141"/>
    </source>
</evidence>
<dbReference type="AlphaFoldDB" id="A0A1H8Q023"/>
<protein>
    <submittedName>
        <fullName evidence="8">High-affinity iron transporter</fullName>
    </submittedName>
</protein>
<evidence type="ECO:0000256" key="5">
    <source>
        <dbReference type="ARBA" id="ARBA00023136"/>
    </source>
</evidence>
<keyword evidence="5 6" id="KW-0472">Membrane</keyword>
<evidence type="ECO:0000256" key="2">
    <source>
        <dbReference type="ARBA" id="ARBA00008333"/>
    </source>
</evidence>
<feature type="chain" id="PRO_5011599751" evidence="7">
    <location>
        <begin position="23"/>
        <end position="399"/>
    </location>
</feature>
<evidence type="ECO:0000256" key="6">
    <source>
        <dbReference type="SAM" id="Phobius"/>
    </source>
</evidence>
<dbReference type="GO" id="GO:0015093">
    <property type="term" value="F:ferrous iron transmembrane transporter activity"/>
    <property type="evidence" value="ECO:0007669"/>
    <property type="project" value="TreeGrafter"/>
</dbReference>
<keyword evidence="9" id="KW-1185">Reference proteome</keyword>
<dbReference type="RefSeq" id="WP_091743856.1">
    <property type="nucleotide sequence ID" value="NZ_FODY01000002.1"/>
</dbReference>
<name>A0A1H8Q023_9FIRM</name>
<evidence type="ECO:0000256" key="7">
    <source>
        <dbReference type="SAM" id="SignalP"/>
    </source>
</evidence>
<dbReference type="InterPro" id="IPR004923">
    <property type="entry name" value="FTR1/Fip1/EfeU"/>
</dbReference>
<dbReference type="STRING" id="112903.SAMN04490178_102141"/>
<dbReference type="EMBL" id="FODY01000002">
    <property type="protein sequence ID" value="SEO47585.1"/>
    <property type="molecule type" value="Genomic_DNA"/>
</dbReference>
<feature type="transmembrane region" description="Helical" evidence="6">
    <location>
        <begin position="135"/>
        <end position="160"/>
    </location>
</feature>
<feature type="transmembrane region" description="Helical" evidence="6">
    <location>
        <begin position="286"/>
        <end position="305"/>
    </location>
</feature>
<dbReference type="Proteomes" id="UP000198847">
    <property type="component" value="Unassembled WGS sequence"/>
</dbReference>
<dbReference type="GO" id="GO:0033573">
    <property type="term" value="C:high-affinity iron permease complex"/>
    <property type="evidence" value="ECO:0007669"/>
    <property type="project" value="InterPro"/>
</dbReference>
<evidence type="ECO:0000313" key="8">
    <source>
        <dbReference type="EMBL" id="SEO47585.1"/>
    </source>
</evidence>
<dbReference type="Pfam" id="PF03239">
    <property type="entry name" value="FTR1"/>
    <property type="match status" value="1"/>
</dbReference>